<comment type="similarity">
    <text evidence="3">Belongs to the Spartan family.</text>
</comment>
<feature type="region of interest" description="Disordered" evidence="16">
    <location>
        <begin position="323"/>
        <end position="342"/>
    </location>
</feature>
<dbReference type="AlphaFoldDB" id="A0A8S4QT06"/>
<dbReference type="GO" id="GO:0006281">
    <property type="term" value="P:DNA repair"/>
    <property type="evidence" value="ECO:0007669"/>
    <property type="project" value="UniProtKB-KW"/>
</dbReference>
<evidence type="ECO:0000256" key="10">
    <source>
        <dbReference type="ARBA" id="ARBA00022833"/>
    </source>
</evidence>
<evidence type="ECO:0000256" key="9">
    <source>
        <dbReference type="ARBA" id="ARBA00022801"/>
    </source>
</evidence>
<dbReference type="Pfam" id="PF22934">
    <property type="entry name" value="SPRTN_ZBD"/>
    <property type="match status" value="1"/>
</dbReference>
<evidence type="ECO:0000256" key="13">
    <source>
        <dbReference type="ARBA" id="ARBA00023242"/>
    </source>
</evidence>
<keyword evidence="7 15" id="KW-0227">DNA damage</keyword>
<dbReference type="EMBL" id="CAKXAJ010018350">
    <property type="protein sequence ID" value="CAH2217654.1"/>
    <property type="molecule type" value="Genomic_DNA"/>
</dbReference>
<comment type="subcellular location">
    <subcellularLocation>
        <location evidence="2">Chromosome</location>
    </subcellularLocation>
    <subcellularLocation>
        <location evidence="1">Nucleus</location>
    </subcellularLocation>
</comment>
<dbReference type="InterPro" id="IPR055220">
    <property type="entry name" value="SPRTN_ZBD"/>
</dbReference>
<dbReference type="GO" id="GO:0031593">
    <property type="term" value="F:polyubiquitin modification-dependent protein binding"/>
    <property type="evidence" value="ECO:0007669"/>
    <property type="project" value="TreeGrafter"/>
</dbReference>
<keyword evidence="13" id="KW-0539">Nucleus</keyword>
<evidence type="ECO:0000256" key="3">
    <source>
        <dbReference type="ARBA" id="ARBA00010724"/>
    </source>
</evidence>
<evidence type="ECO:0000256" key="15">
    <source>
        <dbReference type="PROSITE-ProRule" id="PRU01256"/>
    </source>
</evidence>
<dbReference type="Proteomes" id="UP000838756">
    <property type="component" value="Unassembled WGS sequence"/>
</dbReference>
<keyword evidence="9" id="KW-0378">Hydrolase</keyword>
<keyword evidence="6" id="KW-0479">Metal-binding</keyword>
<dbReference type="InterPro" id="IPR006642">
    <property type="entry name" value="Rad18_UBZ4"/>
</dbReference>
<dbReference type="GO" id="GO:0005694">
    <property type="term" value="C:chromosome"/>
    <property type="evidence" value="ECO:0007669"/>
    <property type="project" value="UniProtKB-SubCell"/>
</dbReference>
<dbReference type="GO" id="GO:0006508">
    <property type="term" value="P:proteolysis"/>
    <property type="evidence" value="ECO:0007669"/>
    <property type="project" value="UniProtKB-KW"/>
</dbReference>
<dbReference type="SMART" id="SM00731">
    <property type="entry name" value="SprT"/>
    <property type="match status" value="1"/>
</dbReference>
<evidence type="ECO:0000256" key="12">
    <source>
        <dbReference type="ARBA" id="ARBA00023204"/>
    </source>
</evidence>
<evidence type="ECO:0000256" key="5">
    <source>
        <dbReference type="ARBA" id="ARBA00022670"/>
    </source>
</evidence>
<feature type="domain" description="UBZ4-type" evidence="17">
    <location>
        <begin position="390"/>
        <end position="417"/>
    </location>
</feature>
<dbReference type="OrthoDB" id="5236983at2759"/>
<keyword evidence="10" id="KW-0862">Zinc</keyword>
<evidence type="ECO:0000256" key="2">
    <source>
        <dbReference type="ARBA" id="ARBA00004286"/>
    </source>
</evidence>
<evidence type="ECO:0000256" key="14">
    <source>
        <dbReference type="ARBA" id="ARBA00030396"/>
    </source>
</evidence>
<dbReference type="PANTHER" id="PTHR21220:SF0">
    <property type="entry name" value="DNA-DEPENDENT METALLOPROTEASE SPRTN"/>
    <property type="match status" value="1"/>
</dbReference>
<evidence type="ECO:0000256" key="4">
    <source>
        <dbReference type="ARBA" id="ARBA00022454"/>
    </source>
</evidence>
<reference evidence="18" key="1">
    <citation type="submission" date="2022-03" db="EMBL/GenBank/DDBJ databases">
        <authorList>
            <person name="Lindestad O."/>
        </authorList>
    </citation>
    <scope>NUCLEOTIDE SEQUENCE</scope>
</reference>
<dbReference type="SMART" id="SM00734">
    <property type="entry name" value="ZnF_Rad18"/>
    <property type="match status" value="3"/>
</dbReference>
<keyword evidence="12 15" id="KW-0234">DNA repair</keyword>
<name>A0A8S4QT06_9NEOP</name>
<keyword evidence="11" id="KW-0482">Metalloprotease</keyword>
<dbReference type="Pfam" id="PF10263">
    <property type="entry name" value="SprT-like"/>
    <property type="match status" value="1"/>
</dbReference>
<protein>
    <recommendedName>
        <fullName evidence="14">Protein with SprT-like domain at the N terminus</fullName>
    </recommendedName>
</protein>
<dbReference type="PANTHER" id="PTHR21220">
    <property type="entry name" value="DNA-DEPENDENT METALLOPROTEASE SPRTN"/>
    <property type="match status" value="1"/>
</dbReference>
<evidence type="ECO:0000313" key="19">
    <source>
        <dbReference type="Proteomes" id="UP000838756"/>
    </source>
</evidence>
<evidence type="ECO:0000313" key="18">
    <source>
        <dbReference type="EMBL" id="CAH2217654.1"/>
    </source>
</evidence>
<dbReference type="InterPro" id="IPR044245">
    <property type="entry name" value="Spartan"/>
</dbReference>
<dbReference type="InterPro" id="IPR006640">
    <property type="entry name" value="SprT-like_domain"/>
</dbReference>
<evidence type="ECO:0000256" key="8">
    <source>
        <dbReference type="ARBA" id="ARBA00022771"/>
    </source>
</evidence>
<keyword evidence="4" id="KW-0158">Chromosome</keyword>
<evidence type="ECO:0000256" key="11">
    <source>
        <dbReference type="ARBA" id="ARBA00023049"/>
    </source>
</evidence>
<dbReference type="PROSITE" id="PS51908">
    <property type="entry name" value="ZF_UBZ4"/>
    <property type="match status" value="1"/>
</dbReference>
<dbReference type="GO" id="GO:0004222">
    <property type="term" value="F:metalloendopeptidase activity"/>
    <property type="evidence" value="ECO:0007669"/>
    <property type="project" value="InterPro"/>
</dbReference>
<dbReference type="Gene3D" id="3.30.160.60">
    <property type="entry name" value="Classic Zinc Finger"/>
    <property type="match status" value="2"/>
</dbReference>
<dbReference type="GO" id="GO:0005634">
    <property type="term" value="C:nucleus"/>
    <property type="evidence" value="ECO:0007669"/>
    <property type="project" value="UniProtKB-SubCell"/>
</dbReference>
<proteinExistence type="inferred from homology"/>
<evidence type="ECO:0000256" key="6">
    <source>
        <dbReference type="ARBA" id="ARBA00022723"/>
    </source>
</evidence>
<keyword evidence="19" id="KW-1185">Reference proteome</keyword>
<organism evidence="18 19">
    <name type="scientific">Pararge aegeria aegeria</name>
    <dbReference type="NCBI Taxonomy" id="348720"/>
    <lineage>
        <taxon>Eukaryota</taxon>
        <taxon>Metazoa</taxon>
        <taxon>Ecdysozoa</taxon>
        <taxon>Arthropoda</taxon>
        <taxon>Hexapoda</taxon>
        <taxon>Insecta</taxon>
        <taxon>Pterygota</taxon>
        <taxon>Neoptera</taxon>
        <taxon>Endopterygota</taxon>
        <taxon>Lepidoptera</taxon>
        <taxon>Glossata</taxon>
        <taxon>Ditrysia</taxon>
        <taxon>Papilionoidea</taxon>
        <taxon>Nymphalidae</taxon>
        <taxon>Satyrinae</taxon>
        <taxon>Satyrini</taxon>
        <taxon>Parargina</taxon>
        <taxon>Pararge</taxon>
    </lineage>
</organism>
<evidence type="ECO:0000256" key="7">
    <source>
        <dbReference type="ARBA" id="ARBA00022763"/>
    </source>
</evidence>
<accession>A0A8S4QT06</accession>
<keyword evidence="5" id="KW-0645">Protease</keyword>
<dbReference type="GO" id="GO:0003697">
    <property type="term" value="F:single-stranded DNA binding"/>
    <property type="evidence" value="ECO:0007669"/>
    <property type="project" value="InterPro"/>
</dbReference>
<sequence>MNLSDPELELVDPTPNVHSLFLHFDQVFFWTKLASRAVVRWSKRMYSCAGICSYDRGGLCDIALSEPLLKLRPRKDLIETLLHEMIHAYLFVTCRDQDRDGHGPNFKEHMYRINKAAGLNISIYHDFHDEVELYKTHWWRCNGPCHTMKPHFGIVRRSTNRAPGPSEYWWKAHQRRCGGNFVKIKEPENYGKDKKKRASPNPCGDITKYINTTINNNNNNNDKHSKPVLKESNNVPVKSNLITKSNSSSTIVVTKRNNVIYNPKATKTNVIVFSGKGNTINDKSSTSAVDVAETVRNVWANKQLTPSTNAKNYTKNQVPSRNIVSTNIPNTSKHKADTEMFSPPSKIKKIDDYFKTSATSLLKDLYGKDFEIKETNRNKRFSVVPADTNLVTCPVCNREINTEKINIHLDECLNNEVIGNMKQNDDFKLKIDIKSENNKLKHNVDTRISLDNMEQKSVNIKKENEKVGNTKTEISSEVTDWDTIVDINKTDVPKIKIEPGTSQKTDAIIIINDQKCPCCGNIVSKSINEHLEECLAFFDNNTTMPTEGTSTSFTNNTIVIDDDDDIFDESLTLNATGTKSPCPCCLKMIEQNDMNDHLDLCLS</sequence>
<evidence type="ECO:0000256" key="1">
    <source>
        <dbReference type="ARBA" id="ARBA00004123"/>
    </source>
</evidence>
<comment type="caution">
    <text evidence="18">The sequence shown here is derived from an EMBL/GenBank/DDBJ whole genome shotgun (WGS) entry which is preliminary data.</text>
</comment>
<gene>
    <name evidence="18" type="primary">jg1240</name>
    <name evidence="18" type="ORF">PAEG_LOCUS5538</name>
</gene>
<evidence type="ECO:0000259" key="17">
    <source>
        <dbReference type="PROSITE" id="PS51908"/>
    </source>
</evidence>
<dbReference type="GO" id="GO:0008270">
    <property type="term" value="F:zinc ion binding"/>
    <property type="evidence" value="ECO:0007669"/>
    <property type="project" value="UniProtKB-KW"/>
</dbReference>
<keyword evidence="8 15" id="KW-0863">Zinc-finger</keyword>
<evidence type="ECO:0000256" key="16">
    <source>
        <dbReference type="SAM" id="MobiDB-lite"/>
    </source>
</evidence>